<dbReference type="Gene3D" id="2.120.10.80">
    <property type="entry name" value="Kelch-type beta propeller"/>
    <property type="match status" value="1"/>
</dbReference>
<organism evidence="3 4">
    <name type="scientific">Blepharisma stoltei</name>
    <dbReference type="NCBI Taxonomy" id="1481888"/>
    <lineage>
        <taxon>Eukaryota</taxon>
        <taxon>Sar</taxon>
        <taxon>Alveolata</taxon>
        <taxon>Ciliophora</taxon>
        <taxon>Postciliodesmatophora</taxon>
        <taxon>Heterotrichea</taxon>
        <taxon>Heterotrichida</taxon>
        <taxon>Blepharismidae</taxon>
        <taxon>Blepharisma</taxon>
    </lineage>
</organism>
<accession>A0AAU9IHG3</accession>
<dbReference type="AlphaFoldDB" id="A0AAU9IHG3"/>
<keyword evidence="2" id="KW-0677">Repeat</keyword>
<dbReference type="Proteomes" id="UP001162131">
    <property type="component" value="Unassembled WGS sequence"/>
</dbReference>
<evidence type="ECO:0000256" key="1">
    <source>
        <dbReference type="ARBA" id="ARBA00022441"/>
    </source>
</evidence>
<dbReference type="InterPro" id="IPR006652">
    <property type="entry name" value="Kelch_1"/>
</dbReference>
<dbReference type="SMART" id="SM00612">
    <property type="entry name" value="Kelch"/>
    <property type="match status" value="2"/>
</dbReference>
<evidence type="ECO:0000313" key="4">
    <source>
        <dbReference type="Proteomes" id="UP001162131"/>
    </source>
</evidence>
<dbReference type="EMBL" id="CAJZBQ010000004">
    <property type="protein sequence ID" value="CAG9311623.1"/>
    <property type="molecule type" value="Genomic_DNA"/>
</dbReference>
<sequence length="639" mass="72762">MSTQFLNCIICQEKAKLICFCSNISLCEKCIGKHLLNNPSINHKPVPLSDSYLSSKYTQNLEDLNKTEEKILQVAACQQEVINAIQSKLANEILELEEFKKLSLEVIAEFIKGIQRDVIDASKIINNFVTEQCDNAQKELRNALVLLKLSHDANHPILSLLLRCKSVEEVRNIEIAKKDLTFKDLKIKETIKDGIYFCFDIVKDNNIPANKFPQLHPGVSSNKLESIRRVKVGIPGMGHGKSAEMEKEEVEEIMTPHRIERTFSENSPERTPTPIVEEVFARKTFNVLPRCNEDVKIEKLDFYDTPLMTRHIRDTPISHSRTLPPDKGIFQEALSLEVPPRLINESFRSAKNIELGLIKGRQSIEPRTQQLSPQKNQRQRQFDPLPPSLYCFIPESSKLIIYNTSTKHPELIDFESEAFYSKSAWGVSEDGKLILTGGYDGSSRKQTFMYNLYEKCIEKAPNMILSRYNHAQVALGHYIYVIGGFNTSPLKECEKLNLFTKKWQKTGNLIIARDCHAACVHSGRIFVAGGTGIDSIEVFNAVSEKFSLIRVRLPVPGRCCMFPHNKNILLFQRNKAISFSPTTMSCTEISAIEEAEWWTPGDPVITSDFVYFITHFNAFKFQVETGTIGLEFSFNLEFY</sequence>
<dbReference type="SUPFAM" id="SSF117281">
    <property type="entry name" value="Kelch motif"/>
    <property type="match status" value="1"/>
</dbReference>
<reference evidence="3" key="1">
    <citation type="submission" date="2021-09" db="EMBL/GenBank/DDBJ databases">
        <authorList>
            <consortium name="AG Swart"/>
            <person name="Singh M."/>
            <person name="Singh A."/>
            <person name="Seah K."/>
            <person name="Emmerich C."/>
        </authorList>
    </citation>
    <scope>NUCLEOTIDE SEQUENCE</scope>
    <source>
        <strain evidence="3">ATCC30299</strain>
    </source>
</reference>
<dbReference type="InterPro" id="IPR051746">
    <property type="entry name" value="Kelch_domain_containing_8"/>
</dbReference>
<dbReference type="InterPro" id="IPR015915">
    <property type="entry name" value="Kelch-typ_b-propeller"/>
</dbReference>
<evidence type="ECO:0008006" key="5">
    <source>
        <dbReference type="Google" id="ProtNLM"/>
    </source>
</evidence>
<evidence type="ECO:0000313" key="3">
    <source>
        <dbReference type="EMBL" id="CAG9311623.1"/>
    </source>
</evidence>
<evidence type="ECO:0000256" key="2">
    <source>
        <dbReference type="ARBA" id="ARBA00022737"/>
    </source>
</evidence>
<gene>
    <name evidence="3" type="ORF">BSTOLATCC_MIC3910</name>
</gene>
<keyword evidence="1" id="KW-0880">Kelch repeat</keyword>
<keyword evidence="4" id="KW-1185">Reference proteome</keyword>
<dbReference type="PANTHER" id="PTHR46260:SF3">
    <property type="entry name" value="RING-TYPE DOMAIN-CONTAINING PROTEIN"/>
    <property type="match status" value="1"/>
</dbReference>
<protein>
    <recommendedName>
        <fullName evidence="5">B box-type domain-containing protein</fullName>
    </recommendedName>
</protein>
<dbReference type="PANTHER" id="PTHR46260">
    <property type="entry name" value="RING-TYPE DOMAIN-CONTAINING PROTEIN"/>
    <property type="match status" value="1"/>
</dbReference>
<comment type="caution">
    <text evidence="3">The sequence shown here is derived from an EMBL/GenBank/DDBJ whole genome shotgun (WGS) entry which is preliminary data.</text>
</comment>
<dbReference type="Pfam" id="PF01344">
    <property type="entry name" value="Kelch_1"/>
    <property type="match status" value="1"/>
</dbReference>
<name>A0AAU9IHG3_9CILI</name>
<proteinExistence type="predicted"/>